<proteinExistence type="predicted"/>
<dbReference type="Proteomes" id="UP001610444">
    <property type="component" value="Unassembled WGS sequence"/>
</dbReference>
<accession>A0ABR4JC14</accession>
<organism evidence="1 2">
    <name type="scientific">Aspergillus pseudodeflectus</name>
    <dbReference type="NCBI Taxonomy" id="176178"/>
    <lineage>
        <taxon>Eukaryota</taxon>
        <taxon>Fungi</taxon>
        <taxon>Dikarya</taxon>
        <taxon>Ascomycota</taxon>
        <taxon>Pezizomycotina</taxon>
        <taxon>Eurotiomycetes</taxon>
        <taxon>Eurotiomycetidae</taxon>
        <taxon>Eurotiales</taxon>
        <taxon>Aspergillaceae</taxon>
        <taxon>Aspergillus</taxon>
        <taxon>Aspergillus subgen. Nidulantes</taxon>
    </lineage>
</organism>
<evidence type="ECO:0000313" key="2">
    <source>
        <dbReference type="Proteomes" id="UP001610444"/>
    </source>
</evidence>
<comment type="caution">
    <text evidence="1">The sequence shown here is derived from an EMBL/GenBank/DDBJ whole genome shotgun (WGS) entry which is preliminary data.</text>
</comment>
<dbReference type="GeneID" id="98153075"/>
<gene>
    <name evidence="1" type="ORF">BJX68DRAFT_220892</name>
</gene>
<dbReference type="RefSeq" id="XP_070892590.1">
    <property type="nucleotide sequence ID" value="XM_071037911.1"/>
</dbReference>
<name>A0ABR4JC14_9EURO</name>
<evidence type="ECO:0000313" key="1">
    <source>
        <dbReference type="EMBL" id="KAL2837544.1"/>
    </source>
</evidence>
<keyword evidence="2" id="KW-1185">Reference proteome</keyword>
<reference evidence="1 2" key="1">
    <citation type="submission" date="2024-07" db="EMBL/GenBank/DDBJ databases">
        <title>Section-level genome sequencing and comparative genomics of Aspergillus sections Usti and Cavernicolus.</title>
        <authorList>
            <consortium name="Lawrence Berkeley National Laboratory"/>
            <person name="Nybo J.L."/>
            <person name="Vesth T.C."/>
            <person name="Theobald S."/>
            <person name="Frisvad J.C."/>
            <person name="Larsen T.O."/>
            <person name="Kjaerboelling I."/>
            <person name="Rothschild-Mancinelli K."/>
            <person name="Lyhne E.K."/>
            <person name="Kogle M.E."/>
            <person name="Barry K."/>
            <person name="Clum A."/>
            <person name="Na H."/>
            <person name="Ledsgaard L."/>
            <person name="Lin J."/>
            <person name="Lipzen A."/>
            <person name="Kuo A."/>
            <person name="Riley R."/>
            <person name="Mondo S."/>
            <person name="LaButti K."/>
            <person name="Haridas S."/>
            <person name="Pangalinan J."/>
            <person name="Salamov A.A."/>
            <person name="Simmons B.A."/>
            <person name="Magnuson J.K."/>
            <person name="Chen J."/>
            <person name="Drula E."/>
            <person name="Henrissat B."/>
            <person name="Wiebenga A."/>
            <person name="Lubbers R.J."/>
            <person name="Gomes A.C."/>
            <person name="Macurrencykelacurrency M.R."/>
            <person name="Stajich J."/>
            <person name="Grigoriev I.V."/>
            <person name="Mortensen U.H."/>
            <person name="De vries R.P."/>
            <person name="Baker S.E."/>
            <person name="Andersen M.R."/>
        </authorList>
    </citation>
    <scope>NUCLEOTIDE SEQUENCE [LARGE SCALE GENOMIC DNA]</scope>
    <source>
        <strain evidence="1 2">CBS 756.74</strain>
    </source>
</reference>
<evidence type="ECO:0008006" key="3">
    <source>
        <dbReference type="Google" id="ProtNLM"/>
    </source>
</evidence>
<protein>
    <recommendedName>
        <fullName evidence="3">F-box domain-containing protein</fullName>
    </recommendedName>
</protein>
<dbReference type="EMBL" id="JBFXLR010000096">
    <property type="protein sequence ID" value="KAL2837544.1"/>
    <property type="molecule type" value="Genomic_DNA"/>
</dbReference>
<sequence>MGRDMANVCNICGGPLDCYGLRQRSTSEKGDYGRLLYSDDCDCSRPGDSDYDPDDDSLEALDRHDEMCTIHYGFHGGVISERAIRWLDSVQMLRNRNFLNPETNSAASDAQDGPTEEGGVYLTKVGRYNETKRVLTLPGESKPLRANEDGFLAHAACWNLLHLVFQTTGTGQANEHLPLRRLYLAMQGALEFEGDDTIEWRDSRLYGDYVDVPQPWPQFLRWNHEPLVADPDMKPDFSQLFVAATTPPGDPFSNLPAEICIMIMELLPSSDVKSLINASQRFAGITNGFPNTFLESRIYHETPWVEGTGFWTELSLLKKEGQRPIDYKRLARDVASRSRLQCPCLEEPPRKGRRRFERCHDHDHWPWRGAKDWLGLKNRCRIWKCCEAILEQIGGKLGSDGSRYAELRKRADFRLASINPLPGDTSREWHERPESRRDLSEIYFCSDLPGTLRIFTESDSSIHGIQWIQEAKSKLIGWHTEKAQELVIPKETTICGFILSLGQSTATDEKPQSVKGLHYWTTSGLYGLGQLDDNDLVHIFRPGNGWLNTIVGIAAHAQKTRFLTFGIITNPPAGHKNVIGISSLSNTDIHTRWNWGYHLPTYLPSFIRVSPAIGKTHEGKLYPFRPPLLRNPAVYVDIVFRQLSSVIAIFFQDTREICHLIFQFADGFRQWMGHKTQKPVCIKKVRFDVAGQENIGDIRCLFENTTESTTPQKLIGIQFITTKARTPALVIDGRYVSNITGRRVPPGHRAVGLHIVYDNEKITGLGLAITPVLANPPIAS</sequence>